<dbReference type="Proteomes" id="UP000183567">
    <property type="component" value="Unassembled WGS sequence"/>
</dbReference>
<evidence type="ECO:0000313" key="2">
    <source>
        <dbReference type="EMBL" id="OJA17035.1"/>
    </source>
</evidence>
<comment type="caution">
    <text evidence="2">The sequence shown here is derived from an EMBL/GenBank/DDBJ whole genome shotgun (WGS) entry which is preliminary data.</text>
</comment>
<gene>
    <name evidence="2" type="ORF">AZE42_03558</name>
</gene>
<name>A0A1J8QAN4_9AGAM</name>
<feature type="chain" id="PRO_5009649624" evidence="1">
    <location>
        <begin position="20"/>
        <end position="172"/>
    </location>
</feature>
<evidence type="ECO:0000256" key="1">
    <source>
        <dbReference type="SAM" id="SignalP"/>
    </source>
</evidence>
<protein>
    <submittedName>
        <fullName evidence="2">Uncharacterized protein</fullName>
    </submittedName>
</protein>
<reference evidence="2 3" key="1">
    <citation type="submission" date="2016-03" db="EMBL/GenBank/DDBJ databases">
        <title>Comparative genomics of the ectomycorrhizal sister species Rhizopogon vinicolor and Rhizopogon vesiculosus (Basidiomycota: Boletales) reveals a divergence of the mating type B locus.</title>
        <authorList>
            <person name="Mujic A.B."/>
            <person name="Kuo A."/>
            <person name="Tritt A."/>
            <person name="Lipzen A."/>
            <person name="Chen C."/>
            <person name="Johnson J."/>
            <person name="Sharma A."/>
            <person name="Barry K."/>
            <person name="Grigoriev I.V."/>
            <person name="Spatafora J.W."/>
        </authorList>
    </citation>
    <scope>NUCLEOTIDE SEQUENCE [LARGE SCALE GENOMIC DNA]</scope>
    <source>
        <strain evidence="2 3">AM-OR11-056</strain>
    </source>
</reference>
<accession>A0A1J8QAN4</accession>
<sequence length="172" mass="19382">MRFISVYTVLLTQALTALCQNDYPYQAPLSCEERASLQGLPTDGWTIVYYDGQPTCRRVSVGEFAFCDGTEYTDADTKVKGCCSGASELTWMNEQDKLAKCRPKDHGRPYDEGVGPACPTGSRMQDGRCIQETRNDNASHNDRDRRSQCTNHCMERNKAFWSAPASRCKRRS</sequence>
<evidence type="ECO:0000313" key="3">
    <source>
        <dbReference type="Proteomes" id="UP000183567"/>
    </source>
</evidence>
<proteinExistence type="predicted"/>
<keyword evidence="1" id="KW-0732">Signal</keyword>
<dbReference type="EMBL" id="LVVM01002216">
    <property type="protein sequence ID" value="OJA17035.1"/>
    <property type="molecule type" value="Genomic_DNA"/>
</dbReference>
<dbReference type="OrthoDB" id="10359847at2759"/>
<dbReference type="AlphaFoldDB" id="A0A1J8QAN4"/>
<feature type="signal peptide" evidence="1">
    <location>
        <begin position="1"/>
        <end position="19"/>
    </location>
</feature>
<organism evidence="2 3">
    <name type="scientific">Rhizopogon vesiculosus</name>
    <dbReference type="NCBI Taxonomy" id="180088"/>
    <lineage>
        <taxon>Eukaryota</taxon>
        <taxon>Fungi</taxon>
        <taxon>Dikarya</taxon>
        <taxon>Basidiomycota</taxon>
        <taxon>Agaricomycotina</taxon>
        <taxon>Agaricomycetes</taxon>
        <taxon>Agaricomycetidae</taxon>
        <taxon>Boletales</taxon>
        <taxon>Suillineae</taxon>
        <taxon>Rhizopogonaceae</taxon>
        <taxon>Rhizopogon</taxon>
    </lineage>
</organism>
<keyword evidence="3" id="KW-1185">Reference proteome</keyword>